<keyword evidence="2" id="KW-1185">Reference proteome</keyword>
<reference evidence="1 2" key="1">
    <citation type="journal article" date="2021" name="Hortic Res">
        <title>High-quality reference genome and annotation aids understanding of berry development for evergreen blueberry (Vaccinium darrowii).</title>
        <authorList>
            <person name="Yu J."/>
            <person name="Hulse-Kemp A.M."/>
            <person name="Babiker E."/>
            <person name="Staton M."/>
        </authorList>
    </citation>
    <scope>NUCLEOTIDE SEQUENCE [LARGE SCALE GENOMIC DNA]</scope>
    <source>
        <strain evidence="2">cv. NJ 8807/NJ 8810</strain>
        <tissue evidence="1">Young leaf</tissue>
    </source>
</reference>
<evidence type="ECO:0000313" key="2">
    <source>
        <dbReference type="Proteomes" id="UP000828048"/>
    </source>
</evidence>
<evidence type="ECO:0000313" key="1">
    <source>
        <dbReference type="EMBL" id="KAH7865068.1"/>
    </source>
</evidence>
<sequence length="210" mass="23647">MPSRVVNQAADDGWIPVIHNHSRHGDSGKPLITLFVDNLPEDTSQPWLKMMFNKFGVVKDVFIPEKRSKATGNRFGFIRYNCPVSADLAILRTNGIWLDDKKLFVKLASFEAKRNRPISSNSNREGAYLKAGMRHNTEQGSKAYVPGQNLDFSQHGLIKDRKTYAQVTKGVEHIGEQNARKSIQCLSIGNGWLYRSAIAKIRYVKGIAVF</sequence>
<comment type="caution">
    <text evidence="1">The sequence shown here is derived from an EMBL/GenBank/DDBJ whole genome shotgun (WGS) entry which is preliminary data.</text>
</comment>
<dbReference type="Proteomes" id="UP000828048">
    <property type="component" value="Chromosome 9"/>
</dbReference>
<dbReference type="EMBL" id="CM037159">
    <property type="protein sequence ID" value="KAH7865068.1"/>
    <property type="molecule type" value="Genomic_DNA"/>
</dbReference>
<organism evidence="1 2">
    <name type="scientific">Vaccinium darrowii</name>
    <dbReference type="NCBI Taxonomy" id="229202"/>
    <lineage>
        <taxon>Eukaryota</taxon>
        <taxon>Viridiplantae</taxon>
        <taxon>Streptophyta</taxon>
        <taxon>Embryophyta</taxon>
        <taxon>Tracheophyta</taxon>
        <taxon>Spermatophyta</taxon>
        <taxon>Magnoliopsida</taxon>
        <taxon>eudicotyledons</taxon>
        <taxon>Gunneridae</taxon>
        <taxon>Pentapetalae</taxon>
        <taxon>asterids</taxon>
        <taxon>Ericales</taxon>
        <taxon>Ericaceae</taxon>
        <taxon>Vaccinioideae</taxon>
        <taxon>Vaccinieae</taxon>
        <taxon>Vaccinium</taxon>
    </lineage>
</organism>
<proteinExistence type="predicted"/>
<gene>
    <name evidence="1" type="ORF">Vadar_001856</name>
</gene>
<accession>A0ACB7ZGV6</accession>
<protein>
    <submittedName>
        <fullName evidence="1">Uncharacterized protein</fullName>
    </submittedName>
</protein>
<name>A0ACB7ZGV6_9ERIC</name>